<dbReference type="InterPro" id="IPR043502">
    <property type="entry name" value="DNA/RNA_pol_sf"/>
</dbReference>
<accession>A0A2P4YN57</accession>
<name>A0A2P4YN57_9STRA</name>
<comment type="caution">
    <text evidence="1">The sequence shown here is derived from an EMBL/GenBank/DDBJ whole genome shotgun (WGS) entry which is preliminary data.</text>
</comment>
<dbReference type="Proteomes" id="UP000237271">
    <property type="component" value="Unassembled WGS sequence"/>
</dbReference>
<keyword evidence="2" id="KW-1185">Reference proteome</keyword>
<evidence type="ECO:0000313" key="2">
    <source>
        <dbReference type="Proteomes" id="UP000237271"/>
    </source>
</evidence>
<reference evidence="1 2" key="1">
    <citation type="journal article" date="2017" name="Genome Biol. Evol.">
        <title>Phytophthora megakarya and P. palmivora, closely related causal agents of cacao black pod rot, underwent increases in genome sizes and gene numbers by different mechanisms.</title>
        <authorList>
            <person name="Ali S.S."/>
            <person name="Shao J."/>
            <person name="Lary D.J."/>
            <person name="Kronmiller B."/>
            <person name="Shen D."/>
            <person name="Strem M.D."/>
            <person name="Amoako-Attah I."/>
            <person name="Akrofi A.Y."/>
            <person name="Begoude B.A."/>
            <person name="Ten Hoopen G.M."/>
            <person name="Coulibaly K."/>
            <person name="Kebe B.I."/>
            <person name="Melnick R.L."/>
            <person name="Guiltinan M.J."/>
            <person name="Tyler B.M."/>
            <person name="Meinhardt L.W."/>
            <person name="Bailey B.A."/>
        </authorList>
    </citation>
    <scope>NUCLEOTIDE SEQUENCE [LARGE SCALE GENOMIC DNA]</scope>
    <source>
        <strain evidence="2">sbr112.9</strain>
    </source>
</reference>
<dbReference type="SUPFAM" id="SSF56672">
    <property type="entry name" value="DNA/RNA polymerases"/>
    <property type="match status" value="1"/>
</dbReference>
<dbReference type="Gene3D" id="3.10.10.10">
    <property type="entry name" value="HIV Type 1 Reverse Transcriptase, subunit A, domain 1"/>
    <property type="match status" value="1"/>
</dbReference>
<dbReference type="EMBL" id="NCKW01001822">
    <property type="protein sequence ID" value="POM79238.1"/>
    <property type="molecule type" value="Genomic_DNA"/>
</dbReference>
<dbReference type="AlphaFoldDB" id="A0A2P4YN57"/>
<protein>
    <submittedName>
        <fullName evidence="1">Glycoside hydrolase</fullName>
    </submittedName>
</protein>
<dbReference type="OrthoDB" id="121905at2759"/>
<keyword evidence="1" id="KW-0378">Hydrolase</keyword>
<gene>
    <name evidence="1" type="ORF">PHPALM_3148</name>
</gene>
<sequence length="64" mass="7611">MLPCAEGFNKKFVELRWVYEDREIWWCCPALPVKKRSTNDYRQTVDYRPTNPLTEPIAGVMFSI</sequence>
<proteinExistence type="predicted"/>
<dbReference type="GO" id="GO:0016787">
    <property type="term" value="F:hydrolase activity"/>
    <property type="evidence" value="ECO:0007669"/>
    <property type="project" value="UniProtKB-KW"/>
</dbReference>
<evidence type="ECO:0000313" key="1">
    <source>
        <dbReference type="EMBL" id="POM79238.1"/>
    </source>
</evidence>
<organism evidence="1 2">
    <name type="scientific">Phytophthora palmivora</name>
    <dbReference type="NCBI Taxonomy" id="4796"/>
    <lineage>
        <taxon>Eukaryota</taxon>
        <taxon>Sar</taxon>
        <taxon>Stramenopiles</taxon>
        <taxon>Oomycota</taxon>
        <taxon>Peronosporomycetes</taxon>
        <taxon>Peronosporales</taxon>
        <taxon>Peronosporaceae</taxon>
        <taxon>Phytophthora</taxon>
    </lineage>
</organism>